<evidence type="ECO:0000313" key="3">
    <source>
        <dbReference type="EMBL" id="JAA64707.1"/>
    </source>
</evidence>
<organism evidence="3">
    <name type="scientific">Rhipicephalus pulchellus</name>
    <name type="common">Yellow backed tick</name>
    <name type="synonym">Dermacentor pulchellus</name>
    <dbReference type="NCBI Taxonomy" id="72859"/>
    <lineage>
        <taxon>Eukaryota</taxon>
        <taxon>Metazoa</taxon>
        <taxon>Ecdysozoa</taxon>
        <taxon>Arthropoda</taxon>
        <taxon>Chelicerata</taxon>
        <taxon>Arachnida</taxon>
        <taxon>Acari</taxon>
        <taxon>Parasitiformes</taxon>
        <taxon>Ixodida</taxon>
        <taxon>Ixodoidea</taxon>
        <taxon>Ixodidae</taxon>
        <taxon>Rhipicephalinae</taxon>
        <taxon>Rhipicephalus</taxon>
        <taxon>Rhipicephalus</taxon>
    </lineage>
</organism>
<evidence type="ECO:0000256" key="1">
    <source>
        <dbReference type="SAM" id="MobiDB-lite"/>
    </source>
</evidence>
<protein>
    <recommendedName>
        <fullName evidence="4">Secreted peptide</fullName>
    </recommendedName>
</protein>
<sequence>MKFVLLLFLPVAVILTASLIKADQAHHSESAPSDPETQEEQAQESSKTDTSKKVSEVPELCKATPPKGMCPNKQRAPDAKVKWSFYLQGGCCSTS</sequence>
<feature type="signal peptide" evidence="2">
    <location>
        <begin position="1"/>
        <end position="22"/>
    </location>
</feature>
<accession>L7MLJ9</accession>
<proteinExistence type="evidence at transcript level"/>
<dbReference type="AlphaFoldDB" id="L7MLJ9"/>
<reference evidence="3" key="2">
    <citation type="journal article" date="2015" name="J. Proteomics">
        <title>Sexual differences in the sialomes of the zebra tick, Rhipicephalus pulchellus.</title>
        <authorList>
            <person name="Tan A.W."/>
            <person name="Francischetti I.M."/>
            <person name="Slovak M."/>
            <person name="Kini R.M."/>
            <person name="Ribeiro J.M."/>
        </authorList>
    </citation>
    <scope>NUCLEOTIDE SEQUENCE</scope>
    <source>
        <tissue evidence="3">Salivary gland</tissue>
    </source>
</reference>
<keyword evidence="2" id="KW-0732">Signal</keyword>
<feature type="compositionally biased region" description="Basic and acidic residues" evidence="1">
    <location>
        <begin position="46"/>
        <end position="56"/>
    </location>
</feature>
<reference evidence="3" key="1">
    <citation type="submission" date="2012-11" db="EMBL/GenBank/DDBJ databases">
        <authorList>
            <person name="Lucero-Rivera Y.E."/>
            <person name="Tovar-Ramirez D."/>
        </authorList>
    </citation>
    <scope>NUCLEOTIDE SEQUENCE</scope>
    <source>
        <tissue evidence="3">Salivary gland</tissue>
    </source>
</reference>
<dbReference type="EMBL" id="GACK01000327">
    <property type="protein sequence ID" value="JAA64707.1"/>
    <property type="molecule type" value="mRNA"/>
</dbReference>
<feature type="region of interest" description="Disordered" evidence="1">
    <location>
        <begin position="24"/>
        <end position="76"/>
    </location>
</feature>
<feature type="chain" id="PRO_5003981657" description="Secreted peptide" evidence="2">
    <location>
        <begin position="23"/>
        <end position="95"/>
    </location>
</feature>
<evidence type="ECO:0008006" key="4">
    <source>
        <dbReference type="Google" id="ProtNLM"/>
    </source>
</evidence>
<evidence type="ECO:0000256" key="2">
    <source>
        <dbReference type="SAM" id="SignalP"/>
    </source>
</evidence>
<name>L7MLJ9_RHIPC</name>
<feature type="non-terminal residue" evidence="3">
    <location>
        <position position="95"/>
    </location>
</feature>